<evidence type="ECO:0000313" key="1">
    <source>
        <dbReference type="EMBL" id="GAH58197.1"/>
    </source>
</evidence>
<accession>X1GLX5</accession>
<reference evidence="1" key="1">
    <citation type="journal article" date="2014" name="Front. Microbiol.">
        <title>High frequency of phylogenetically diverse reductive dehalogenase-homologous genes in deep subseafloor sedimentary metagenomes.</title>
        <authorList>
            <person name="Kawai M."/>
            <person name="Futagami T."/>
            <person name="Toyoda A."/>
            <person name="Takaki Y."/>
            <person name="Nishi S."/>
            <person name="Hori S."/>
            <person name="Arai W."/>
            <person name="Tsubouchi T."/>
            <person name="Morono Y."/>
            <person name="Uchiyama I."/>
            <person name="Ito T."/>
            <person name="Fujiyama A."/>
            <person name="Inagaki F."/>
            <person name="Takami H."/>
        </authorList>
    </citation>
    <scope>NUCLEOTIDE SEQUENCE</scope>
    <source>
        <strain evidence="1">Expedition CK06-06</strain>
    </source>
</reference>
<protein>
    <submittedName>
        <fullName evidence="1">Uncharacterized protein</fullName>
    </submittedName>
</protein>
<organism evidence="1">
    <name type="scientific">marine sediment metagenome</name>
    <dbReference type="NCBI Taxonomy" id="412755"/>
    <lineage>
        <taxon>unclassified sequences</taxon>
        <taxon>metagenomes</taxon>
        <taxon>ecological metagenomes</taxon>
    </lineage>
</organism>
<dbReference type="EMBL" id="BARU01025206">
    <property type="protein sequence ID" value="GAH58197.1"/>
    <property type="molecule type" value="Genomic_DNA"/>
</dbReference>
<name>X1GLX5_9ZZZZ</name>
<proteinExistence type="predicted"/>
<sequence>AHIIEGVARWPVPPHLPARALVRRWHASHFDRSLATYDKT</sequence>
<feature type="non-terminal residue" evidence="1">
    <location>
        <position position="1"/>
    </location>
</feature>
<comment type="caution">
    <text evidence="1">The sequence shown here is derived from an EMBL/GenBank/DDBJ whole genome shotgun (WGS) entry which is preliminary data.</text>
</comment>
<gene>
    <name evidence="1" type="ORF">S03H2_40632</name>
</gene>
<dbReference type="AlphaFoldDB" id="X1GLX5"/>